<dbReference type="InterPro" id="IPR016024">
    <property type="entry name" value="ARM-type_fold"/>
</dbReference>
<reference evidence="1 2" key="1">
    <citation type="submission" date="2019-03" db="EMBL/GenBank/DDBJ databases">
        <title>Single cell metagenomics reveals metabolic interactions within the superorganism composed of flagellate Streblomastix strix and complex community of Bacteroidetes bacteria on its surface.</title>
        <authorList>
            <person name="Treitli S.C."/>
            <person name="Kolisko M."/>
            <person name="Husnik F."/>
            <person name="Keeling P."/>
            <person name="Hampl V."/>
        </authorList>
    </citation>
    <scope>NUCLEOTIDE SEQUENCE [LARGE SCALE GENOMIC DNA]</scope>
    <source>
        <strain evidence="1">ST1C</strain>
    </source>
</reference>
<dbReference type="InterPro" id="IPR011989">
    <property type="entry name" value="ARM-like"/>
</dbReference>
<sequence>MRQRIVANLKLMVYDSDDETNAFALAPLLELSQNDVISDDKLRMSLIQTGIIDALLKIFAIRDLETISDQQILTVYAFTHPYMKSGSESTPLISQHPHFEEISTNGGIEKLFKLFQRNLNDKTDDFPKFKYNVITLMRKQMGEELEEQSDEDPDRRTESIKDRLSVIIGNLFCAQEITNTEMKSGIIEHLKSLVNKPQDWIRTESRKTLKNLAQNSVNRTEIEKRGFIIPE</sequence>
<dbReference type="Gene3D" id="1.25.10.10">
    <property type="entry name" value="Leucine-rich Repeat Variant"/>
    <property type="match status" value="1"/>
</dbReference>
<gene>
    <name evidence="1" type="ORF">EZS28_042234</name>
</gene>
<protein>
    <submittedName>
        <fullName evidence="1">Uncharacterized protein</fullName>
    </submittedName>
</protein>
<dbReference type="AlphaFoldDB" id="A0A5J4TWI2"/>
<name>A0A5J4TWI2_9EUKA</name>
<accession>A0A5J4TWI2</accession>
<dbReference type="Proteomes" id="UP000324800">
    <property type="component" value="Unassembled WGS sequence"/>
</dbReference>
<evidence type="ECO:0000313" key="1">
    <source>
        <dbReference type="EMBL" id="KAA6362239.1"/>
    </source>
</evidence>
<dbReference type="EMBL" id="SNRW01024481">
    <property type="protein sequence ID" value="KAA6362239.1"/>
    <property type="molecule type" value="Genomic_DNA"/>
</dbReference>
<dbReference type="SUPFAM" id="SSF48371">
    <property type="entry name" value="ARM repeat"/>
    <property type="match status" value="1"/>
</dbReference>
<organism evidence="1 2">
    <name type="scientific">Streblomastix strix</name>
    <dbReference type="NCBI Taxonomy" id="222440"/>
    <lineage>
        <taxon>Eukaryota</taxon>
        <taxon>Metamonada</taxon>
        <taxon>Preaxostyla</taxon>
        <taxon>Oxymonadida</taxon>
        <taxon>Streblomastigidae</taxon>
        <taxon>Streblomastix</taxon>
    </lineage>
</organism>
<comment type="caution">
    <text evidence="1">The sequence shown here is derived from an EMBL/GenBank/DDBJ whole genome shotgun (WGS) entry which is preliminary data.</text>
</comment>
<proteinExistence type="predicted"/>
<evidence type="ECO:0000313" key="2">
    <source>
        <dbReference type="Proteomes" id="UP000324800"/>
    </source>
</evidence>